<evidence type="ECO:0000256" key="1">
    <source>
        <dbReference type="SAM" id="MobiDB-lite"/>
    </source>
</evidence>
<feature type="region of interest" description="Disordered" evidence="1">
    <location>
        <begin position="45"/>
        <end position="66"/>
    </location>
</feature>
<keyword evidence="5" id="KW-1185">Reference proteome</keyword>
<evidence type="ECO:0000313" key="3">
    <source>
        <dbReference type="EMBL" id="KAF5809428.1"/>
    </source>
</evidence>
<name>A0A251UZK2_HELAN</name>
<evidence type="ECO:0000313" key="5">
    <source>
        <dbReference type="Proteomes" id="UP000215914"/>
    </source>
</evidence>
<evidence type="ECO:0000313" key="2">
    <source>
        <dbReference type="EMBL" id="KAF5773733.1"/>
    </source>
</evidence>
<dbReference type="Gramene" id="mRNA:HanXRQr2_Chr13g0591931">
    <property type="protein sequence ID" value="CDS:HanXRQr2_Chr13g0591931.1"/>
    <property type="gene ID" value="HanXRQr2_Chr13g0591931"/>
</dbReference>
<sequence length="66" mass="7475">MVQVVYEVDGRRRQKLELDLPPNYNPNSTTVCKTCKSISLTRPQLPVSDTSSVLPPIDENQNHPRV</sequence>
<dbReference type="EMBL" id="MNCJ02000328">
    <property type="protein sequence ID" value="KAF5773733.1"/>
    <property type="molecule type" value="Genomic_DNA"/>
</dbReference>
<dbReference type="EMBL" id="MNCJ02000319">
    <property type="protein sequence ID" value="KAF5809428.1"/>
    <property type="molecule type" value="Genomic_DNA"/>
</dbReference>
<reference evidence="2 5" key="1">
    <citation type="journal article" date="2017" name="Nature">
        <title>The sunflower genome provides insights into oil metabolism, flowering and Asterid evolution.</title>
        <authorList>
            <person name="Badouin H."/>
            <person name="Gouzy J."/>
            <person name="Grassa C.J."/>
            <person name="Murat F."/>
            <person name="Staton S.E."/>
            <person name="Cottret L."/>
            <person name="Lelandais-Briere C."/>
            <person name="Owens G.L."/>
            <person name="Carrere S."/>
            <person name="Mayjonade B."/>
            <person name="Legrand L."/>
            <person name="Gill N."/>
            <person name="Kane N.C."/>
            <person name="Bowers J.E."/>
            <person name="Hubner S."/>
            <person name="Bellec A."/>
            <person name="Berard A."/>
            <person name="Berges H."/>
            <person name="Blanchet N."/>
            <person name="Boniface M.C."/>
            <person name="Brunel D."/>
            <person name="Catrice O."/>
            <person name="Chaidir N."/>
            <person name="Claudel C."/>
            <person name="Donnadieu C."/>
            <person name="Faraut T."/>
            <person name="Fievet G."/>
            <person name="Helmstetter N."/>
            <person name="King M."/>
            <person name="Knapp S.J."/>
            <person name="Lai Z."/>
            <person name="Le Paslier M.C."/>
            <person name="Lippi Y."/>
            <person name="Lorenzon L."/>
            <person name="Mandel J.R."/>
            <person name="Marage G."/>
            <person name="Marchand G."/>
            <person name="Marquand E."/>
            <person name="Bret-Mestries E."/>
            <person name="Morien E."/>
            <person name="Nambeesan S."/>
            <person name="Nguyen T."/>
            <person name="Pegot-Espagnet P."/>
            <person name="Pouilly N."/>
            <person name="Raftis F."/>
            <person name="Sallet E."/>
            <person name="Schiex T."/>
            <person name="Thomas J."/>
            <person name="Vandecasteele C."/>
            <person name="Vares D."/>
            <person name="Vear F."/>
            <person name="Vautrin S."/>
            <person name="Crespi M."/>
            <person name="Mangin B."/>
            <person name="Burke J.M."/>
            <person name="Salse J."/>
            <person name="Munos S."/>
            <person name="Vincourt P."/>
            <person name="Rieseberg L.H."/>
            <person name="Langlade N.B."/>
        </authorList>
    </citation>
    <scope>NUCLEOTIDE SEQUENCE [LARGE SCALE GENOMIC DNA]</scope>
    <source>
        <strain evidence="5">cv. SF193</strain>
        <tissue evidence="2">Leaves</tissue>
    </source>
</reference>
<accession>A0A251UZK2</accession>
<reference evidence="4" key="2">
    <citation type="submission" date="2017-02" db="EMBL/GenBank/DDBJ databases">
        <title>Sunflower complete genome.</title>
        <authorList>
            <person name="Langlade N."/>
            <person name="Munos S."/>
        </authorList>
    </citation>
    <scope>NUCLEOTIDE SEQUENCE [LARGE SCALE GENOMIC DNA]</scope>
    <source>
        <tissue evidence="4">Leaves</tissue>
    </source>
</reference>
<dbReference type="Proteomes" id="UP000215914">
    <property type="component" value="Chromosome 4"/>
</dbReference>
<reference evidence="2" key="3">
    <citation type="submission" date="2020-06" db="EMBL/GenBank/DDBJ databases">
        <title>Helianthus annuus Genome sequencing and assembly Release 2.</title>
        <authorList>
            <person name="Gouzy J."/>
            <person name="Langlade N."/>
            <person name="Munos S."/>
        </authorList>
    </citation>
    <scope>NUCLEOTIDE SEQUENCE</scope>
    <source>
        <tissue evidence="2">Leaves</tissue>
    </source>
</reference>
<dbReference type="InParanoid" id="A0A251UZK2"/>
<dbReference type="AlphaFoldDB" id="A0A251UZK2"/>
<organism evidence="4 5">
    <name type="scientific">Helianthus annuus</name>
    <name type="common">Common sunflower</name>
    <dbReference type="NCBI Taxonomy" id="4232"/>
    <lineage>
        <taxon>Eukaryota</taxon>
        <taxon>Viridiplantae</taxon>
        <taxon>Streptophyta</taxon>
        <taxon>Embryophyta</taxon>
        <taxon>Tracheophyta</taxon>
        <taxon>Spermatophyta</taxon>
        <taxon>Magnoliopsida</taxon>
        <taxon>eudicotyledons</taxon>
        <taxon>Gunneridae</taxon>
        <taxon>Pentapetalae</taxon>
        <taxon>asterids</taxon>
        <taxon>campanulids</taxon>
        <taxon>Asterales</taxon>
        <taxon>Asteraceae</taxon>
        <taxon>Asteroideae</taxon>
        <taxon>Heliantheae alliance</taxon>
        <taxon>Heliantheae</taxon>
        <taxon>Helianthus</taxon>
    </lineage>
</organism>
<protein>
    <submittedName>
        <fullName evidence="4">Uncharacterized protein</fullName>
    </submittedName>
</protein>
<proteinExistence type="predicted"/>
<gene>
    <name evidence="4" type="ORF">HannXRQ_Chr04g0109531</name>
    <name evidence="3" type="ORF">HanXRQr2_Chr04g0157041</name>
    <name evidence="2" type="ORF">HanXRQr2_Chr13g0591931</name>
</gene>
<evidence type="ECO:0000313" key="4">
    <source>
        <dbReference type="EMBL" id="OTG28286.1"/>
    </source>
</evidence>
<dbReference type="EMBL" id="CM007893">
    <property type="protein sequence ID" value="OTG28286.1"/>
    <property type="molecule type" value="Genomic_DNA"/>
</dbReference>
<dbReference type="Gramene" id="mRNA:HanXRQr2_Chr04g0157041">
    <property type="protein sequence ID" value="CDS:HanXRQr2_Chr04g0157041.1"/>
    <property type="gene ID" value="HanXRQr2_Chr04g0157041"/>
</dbReference>